<dbReference type="Proteomes" id="UP000229641">
    <property type="component" value="Unassembled WGS sequence"/>
</dbReference>
<organism evidence="6 7">
    <name type="scientific">Candidatus Ghiorseimicrobium undicola</name>
    <dbReference type="NCBI Taxonomy" id="1974746"/>
    <lineage>
        <taxon>Bacteria</taxon>
        <taxon>Pseudomonadati</taxon>
        <taxon>Candidatus Omnitrophota</taxon>
        <taxon>Candidatus Ghiorseimicrobium</taxon>
    </lineage>
</organism>
<comment type="similarity">
    <text evidence="1 5">Belongs to the universal ribosomal protein uL29 family.</text>
</comment>
<dbReference type="AlphaFoldDB" id="A0A2H0LVB6"/>
<proteinExistence type="inferred from homology"/>
<dbReference type="InterPro" id="IPR001854">
    <property type="entry name" value="Ribosomal_uL29"/>
</dbReference>
<keyword evidence="2 5" id="KW-0689">Ribosomal protein</keyword>
<dbReference type="GO" id="GO:0003735">
    <property type="term" value="F:structural constituent of ribosome"/>
    <property type="evidence" value="ECO:0007669"/>
    <property type="project" value="InterPro"/>
</dbReference>
<gene>
    <name evidence="5 6" type="primary">rpmC</name>
    <name evidence="6" type="ORF">COV72_08645</name>
</gene>
<dbReference type="EMBL" id="PCWA01000109">
    <property type="protein sequence ID" value="PIQ88363.1"/>
    <property type="molecule type" value="Genomic_DNA"/>
</dbReference>
<name>A0A2H0LVB6_9BACT</name>
<accession>A0A2H0LVB6</accession>
<reference evidence="6 7" key="1">
    <citation type="submission" date="2017-09" db="EMBL/GenBank/DDBJ databases">
        <title>Depth-based differentiation of microbial function through sediment-hosted aquifers and enrichment of novel symbionts in the deep terrestrial subsurface.</title>
        <authorList>
            <person name="Probst A.J."/>
            <person name="Ladd B."/>
            <person name="Jarett J.K."/>
            <person name="Geller-Mcgrath D.E."/>
            <person name="Sieber C.M."/>
            <person name="Emerson J.B."/>
            <person name="Anantharaman K."/>
            <person name="Thomas B.C."/>
            <person name="Malmstrom R."/>
            <person name="Stieglmeier M."/>
            <person name="Klingl A."/>
            <person name="Woyke T."/>
            <person name="Ryan C.M."/>
            <person name="Banfield J.F."/>
        </authorList>
    </citation>
    <scope>NUCLEOTIDE SEQUENCE [LARGE SCALE GENOMIC DNA]</scope>
    <source>
        <strain evidence="6">CG11_big_fil_rev_8_21_14_0_20_42_13</strain>
    </source>
</reference>
<keyword evidence="3 5" id="KW-0687">Ribonucleoprotein</keyword>
<dbReference type="InterPro" id="IPR036049">
    <property type="entry name" value="Ribosomal_uL29_sf"/>
</dbReference>
<evidence type="ECO:0000256" key="5">
    <source>
        <dbReference type="HAMAP-Rule" id="MF_00374"/>
    </source>
</evidence>
<dbReference type="NCBIfam" id="TIGR00012">
    <property type="entry name" value="L29"/>
    <property type="match status" value="1"/>
</dbReference>
<sequence length="87" mass="10270">MPLACRKYEAGVKNITTGREDLVKKEDYTNLSADELIQKKTSCKEELHKLNYQRKFGRVDKPHLFSKFKKDIARIETILCKKRKNIK</sequence>
<dbReference type="HAMAP" id="MF_00374">
    <property type="entry name" value="Ribosomal_uL29"/>
    <property type="match status" value="1"/>
</dbReference>
<comment type="caution">
    <text evidence="6">The sequence shown here is derived from an EMBL/GenBank/DDBJ whole genome shotgun (WGS) entry which is preliminary data.</text>
</comment>
<evidence type="ECO:0000256" key="3">
    <source>
        <dbReference type="ARBA" id="ARBA00023274"/>
    </source>
</evidence>
<evidence type="ECO:0000256" key="1">
    <source>
        <dbReference type="ARBA" id="ARBA00009254"/>
    </source>
</evidence>
<evidence type="ECO:0000313" key="7">
    <source>
        <dbReference type="Proteomes" id="UP000229641"/>
    </source>
</evidence>
<dbReference type="CDD" id="cd00427">
    <property type="entry name" value="Ribosomal_L29_HIP"/>
    <property type="match status" value="1"/>
</dbReference>
<protein>
    <recommendedName>
        <fullName evidence="4 5">Large ribosomal subunit protein uL29</fullName>
    </recommendedName>
</protein>
<dbReference type="Gene3D" id="1.10.287.310">
    <property type="match status" value="1"/>
</dbReference>
<dbReference type="Pfam" id="PF00831">
    <property type="entry name" value="Ribosomal_L29"/>
    <property type="match status" value="1"/>
</dbReference>
<dbReference type="GO" id="GO:0006412">
    <property type="term" value="P:translation"/>
    <property type="evidence" value="ECO:0007669"/>
    <property type="project" value="UniProtKB-UniRule"/>
</dbReference>
<evidence type="ECO:0000256" key="4">
    <source>
        <dbReference type="ARBA" id="ARBA00035204"/>
    </source>
</evidence>
<dbReference type="GO" id="GO:1990904">
    <property type="term" value="C:ribonucleoprotein complex"/>
    <property type="evidence" value="ECO:0007669"/>
    <property type="project" value="UniProtKB-KW"/>
</dbReference>
<dbReference type="GO" id="GO:0005840">
    <property type="term" value="C:ribosome"/>
    <property type="evidence" value="ECO:0007669"/>
    <property type="project" value="UniProtKB-KW"/>
</dbReference>
<evidence type="ECO:0000256" key="2">
    <source>
        <dbReference type="ARBA" id="ARBA00022980"/>
    </source>
</evidence>
<evidence type="ECO:0000313" key="6">
    <source>
        <dbReference type="EMBL" id="PIQ88363.1"/>
    </source>
</evidence>
<dbReference type="SUPFAM" id="SSF46561">
    <property type="entry name" value="Ribosomal protein L29 (L29p)"/>
    <property type="match status" value="1"/>
</dbReference>